<dbReference type="EMBL" id="UYRV01002000">
    <property type="protein sequence ID" value="VDK47901.1"/>
    <property type="molecule type" value="Genomic_DNA"/>
</dbReference>
<dbReference type="Proteomes" id="UP000271889">
    <property type="component" value="Unassembled WGS sequence"/>
</dbReference>
<gene>
    <name evidence="1" type="ORF">CGOC_LOCUS1147</name>
</gene>
<evidence type="ECO:0000313" key="1">
    <source>
        <dbReference type="EMBL" id="VDK47901.1"/>
    </source>
</evidence>
<proteinExistence type="predicted"/>
<name>A0A3P6RX13_CYLGO</name>
<sequence>MQKRVPVGKLLRRMGFPIKYEFSRRRTRRS</sequence>
<organism evidence="1 2">
    <name type="scientific">Cylicostephanus goldi</name>
    <name type="common">Nematode worm</name>
    <dbReference type="NCBI Taxonomy" id="71465"/>
    <lineage>
        <taxon>Eukaryota</taxon>
        <taxon>Metazoa</taxon>
        <taxon>Ecdysozoa</taxon>
        <taxon>Nematoda</taxon>
        <taxon>Chromadorea</taxon>
        <taxon>Rhabditida</taxon>
        <taxon>Rhabditina</taxon>
        <taxon>Rhabditomorpha</taxon>
        <taxon>Strongyloidea</taxon>
        <taxon>Strongylidae</taxon>
        <taxon>Cylicostephanus</taxon>
    </lineage>
</organism>
<keyword evidence="2" id="KW-1185">Reference proteome</keyword>
<reference evidence="1 2" key="1">
    <citation type="submission" date="2018-11" db="EMBL/GenBank/DDBJ databases">
        <authorList>
            <consortium name="Pathogen Informatics"/>
        </authorList>
    </citation>
    <scope>NUCLEOTIDE SEQUENCE [LARGE SCALE GENOMIC DNA]</scope>
</reference>
<evidence type="ECO:0000313" key="2">
    <source>
        <dbReference type="Proteomes" id="UP000271889"/>
    </source>
</evidence>
<accession>A0A3P6RX13</accession>
<protein>
    <submittedName>
        <fullName evidence="1">Uncharacterized protein</fullName>
    </submittedName>
</protein>
<dbReference type="AlphaFoldDB" id="A0A3P6RX13"/>